<proteinExistence type="predicted"/>
<name>A0A517MV43_9BACT</name>
<protein>
    <submittedName>
        <fullName evidence="1">Uncharacterized protein</fullName>
    </submittedName>
</protein>
<sequence>MSQTSVHYAHTTDYLQAISNERQGLGLSVEVLAAVT</sequence>
<reference evidence="1 2" key="1">
    <citation type="submission" date="2019-02" db="EMBL/GenBank/DDBJ databases">
        <title>Deep-cultivation of Planctomycetes and their phenomic and genomic characterization uncovers novel biology.</title>
        <authorList>
            <person name="Wiegand S."/>
            <person name="Jogler M."/>
            <person name="Boedeker C."/>
            <person name="Pinto D."/>
            <person name="Vollmers J."/>
            <person name="Rivas-Marin E."/>
            <person name="Kohn T."/>
            <person name="Peeters S.H."/>
            <person name="Heuer A."/>
            <person name="Rast P."/>
            <person name="Oberbeckmann S."/>
            <person name="Bunk B."/>
            <person name="Jeske O."/>
            <person name="Meyerdierks A."/>
            <person name="Storesund J.E."/>
            <person name="Kallscheuer N."/>
            <person name="Luecker S."/>
            <person name="Lage O.M."/>
            <person name="Pohl T."/>
            <person name="Merkel B.J."/>
            <person name="Hornburger P."/>
            <person name="Mueller R.-W."/>
            <person name="Bruemmer F."/>
            <person name="Labrenz M."/>
            <person name="Spormann A.M."/>
            <person name="Op den Camp H."/>
            <person name="Overmann J."/>
            <person name="Amann R."/>
            <person name="Jetten M.S.M."/>
            <person name="Mascher T."/>
            <person name="Medema M.H."/>
            <person name="Devos D.P."/>
            <person name="Kaster A.-K."/>
            <person name="Ovreas L."/>
            <person name="Rohde M."/>
            <person name="Galperin M.Y."/>
            <person name="Jogler C."/>
        </authorList>
    </citation>
    <scope>NUCLEOTIDE SEQUENCE [LARGE SCALE GENOMIC DNA]</scope>
    <source>
        <strain evidence="1 2">HG15A2</strain>
    </source>
</reference>
<accession>A0A517MV43</accession>
<gene>
    <name evidence="1" type="ORF">HG15A2_20370</name>
</gene>
<dbReference type="AlphaFoldDB" id="A0A517MV43"/>
<evidence type="ECO:0000313" key="1">
    <source>
        <dbReference type="EMBL" id="QDS98753.1"/>
    </source>
</evidence>
<evidence type="ECO:0000313" key="2">
    <source>
        <dbReference type="Proteomes" id="UP000319852"/>
    </source>
</evidence>
<organism evidence="1 2">
    <name type="scientific">Adhaeretor mobilis</name>
    <dbReference type="NCBI Taxonomy" id="1930276"/>
    <lineage>
        <taxon>Bacteria</taxon>
        <taxon>Pseudomonadati</taxon>
        <taxon>Planctomycetota</taxon>
        <taxon>Planctomycetia</taxon>
        <taxon>Pirellulales</taxon>
        <taxon>Lacipirellulaceae</taxon>
        <taxon>Adhaeretor</taxon>
    </lineage>
</organism>
<dbReference type="EMBL" id="CP036263">
    <property type="protein sequence ID" value="QDS98753.1"/>
    <property type="molecule type" value="Genomic_DNA"/>
</dbReference>
<dbReference type="KEGG" id="amob:HG15A2_20370"/>
<keyword evidence="2" id="KW-1185">Reference proteome</keyword>
<dbReference type="Proteomes" id="UP000319852">
    <property type="component" value="Chromosome"/>
</dbReference>